<dbReference type="Pfam" id="PF02599">
    <property type="entry name" value="CsrA"/>
    <property type="match status" value="1"/>
</dbReference>
<proteinExistence type="inferred from homology"/>
<dbReference type="Proteomes" id="UP000621560">
    <property type="component" value="Unassembled WGS sequence"/>
</dbReference>
<dbReference type="EMBL" id="JACXIZ010000019">
    <property type="protein sequence ID" value="MBD2845831.1"/>
    <property type="molecule type" value="Genomic_DNA"/>
</dbReference>
<dbReference type="GO" id="GO:0044781">
    <property type="term" value="P:bacterial-type flagellum organization"/>
    <property type="evidence" value="ECO:0007669"/>
    <property type="project" value="UniProtKB-KW"/>
</dbReference>
<accession>A0A927BS84</accession>
<comment type="function">
    <text evidence="5">A translational regulator that binds mRNA to regulate translation initiation and/or mRNA stability. Usually binds in the 5'-UTR at or near the Shine-Dalgarno sequence preventing ribosome-binding, thus repressing translation. Its main target seems to be the major flagellin gene, while its function is anatagonized by FliW.</text>
</comment>
<evidence type="ECO:0000256" key="4">
    <source>
        <dbReference type="ARBA" id="ARBA00022884"/>
    </source>
</evidence>
<evidence type="ECO:0000313" key="7">
    <source>
        <dbReference type="Proteomes" id="UP000621560"/>
    </source>
</evidence>
<keyword evidence="4 5" id="KW-0694">RNA-binding</keyword>
<keyword evidence="2 5" id="KW-0678">Repressor</keyword>
<dbReference type="AlphaFoldDB" id="A0A927BS84"/>
<dbReference type="GO" id="GO:0006109">
    <property type="term" value="P:regulation of carbohydrate metabolic process"/>
    <property type="evidence" value="ECO:0007669"/>
    <property type="project" value="InterPro"/>
</dbReference>
<dbReference type="HAMAP" id="MF_00167">
    <property type="entry name" value="CsrA"/>
    <property type="match status" value="1"/>
</dbReference>
<organism evidence="6 7">
    <name type="scientific">Paenibacillus sabuli</name>
    <dbReference type="NCBI Taxonomy" id="2772509"/>
    <lineage>
        <taxon>Bacteria</taxon>
        <taxon>Bacillati</taxon>
        <taxon>Bacillota</taxon>
        <taxon>Bacilli</taxon>
        <taxon>Bacillales</taxon>
        <taxon>Paenibacillaceae</taxon>
        <taxon>Paenibacillus</taxon>
    </lineage>
</organism>
<dbReference type="RefSeq" id="WP_190917805.1">
    <property type="nucleotide sequence ID" value="NZ_JACXIZ010000019.1"/>
</dbReference>
<dbReference type="GO" id="GO:0045947">
    <property type="term" value="P:negative regulation of translational initiation"/>
    <property type="evidence" value="ECO:0007669"/>
    <property type="project" value="UniProtKB-UniRule"/>
</dbReference>
<dbReference type="InterPro" id="IPR003751">
    <property type="entry name" value="CsrA"/>
</dbReference>
<gene>
    <name evidence="5 6" type="primary">csrA</name>
    <name evidence="6" type="ORF">IDH44_11570</name>
</gene>
<evidence type="ECO:0000256" key="3">
    <source>
        <dbReference type="ARBA" id="ARBA00022845"/>
    </source>
</evidence>
<dbReference type="FunFam" id="2.60.40.4380:FF:000002">
    <property type="entry name" value="Translational regulator CsrA"/>
    <property type="match status" value="1"/>
</dbReference>
<keyword evidence="7" id="KW-1185">Reference proteome</keyword>
<protein>
    <recommendedName>
        <fullName evidence="5">Translational regulator CsrA</fullName>
    </recommendedName>
</protein>
<dbReference type="Gene3D" id="2.60.40.4380">
    <property type="entry name" value="Translational regulator CsrA"/>
    <property type="match status" value="1"/>
</dbReference>
<keyword evidence="5" id="KW-1005">Bacterial flagellum biogenesis</keyword>
<dbReference type="InterPro" id="IPR036107">
    <property type="entry name" value="CsrA_sf"/>
</dbReference>
<dbReference type="SUPFAM" id="SSF117130">
    <property type="entry name" value="CsrA-like"/>
    <property type="match status" value="1"/>
</dbReference>
<comment type="subunit">
    <text evidence="5">Homodimer; the beta-strands of each monomer intercalate to form a hydrophobic core, while the alpha-helices form wings that extend away from the core.</text>
</comment>
<dbReference type="NCBIfam" id="NF002469">
    <property type="entry name" value="PRK01712.1"/>
    <property type="match status" value="1"/>
</dbReference>
<comment type="subcellular location">
    <subcellularLocation>
        <location evidence="5">Cytoplasm</location>
    </subcellularLocation>
</comment>
<comment type="similarity">
    <text evidence="5">Belongs to the CsrA/RsmA family.</text>
</comment>
<evidence type="ECO:0000256" key="2">
    <source>
        <dbReference type="ARBA" id="ARBA00022491"/>
    </source>
</evidence>
<dbReference type="PANTHER" id="PTHR34984:SF1">
    <property type="entry name" value="CARBON STORAGE REGULATOR"/>
    <property type="match status" value="1"/>
</dbReference>
<evidence type="ECO:0000256" key="5">
    <source>
        <dbReference type="HAMAP-Rule" id="MF_00167"/>
    </source>
</evidence>
<keyword evidence="1 5" id="KW-0963">Cytoplasm</keyword>
<evidence type="ECO:0000256" key="1">
    <source>
        <dbReference type="ARBA" id="ARBA00022490"/>
    </source>
</evidence>
<sequence length="79" mass="8832">MLVLSRKKGESIILQDNIEITIVETGSDQVKIGIVAPKEIEILRKELYQSVRESNEQSSAPAAGLSVLREQLKKLKKKD</sequence>
<dbReference type="GO" id="GO:0005829">
    <property type="term" value="C:cytosol"/>
    <property type="evidence" value="ECO:0007669"/>
    <property type="project" value="TreeGrafter"/>
</dbReference>
<keyword evidence="3 5" id="KW-0810">Translation regulation</keyword>
<comment type="caution">
    <text evidence="6">The sequence shown here is derived from an EMBL/GenBank/DDBJ whole genome shotgun (WGS) entry which is preliminary data.</text>
</comment>
<evidence type="ECO:0000313" key="6">
    <source>
        <dbReference type="EMBL" id="MBD2845831.1"/>
    </source>
</evidence>
<reference evidence="6" key="1">
    <citation type="submission" date="2020-09" db="EMBL/GenBank/DDBJ databases">
        <title>A novel bacterium of genus Paenibacillus, isolated from South China Sea.</title>
        <authorList>
            <person name="Huang H."/>
            <person name="Mo K."/>
            <person name="Hu Y."/>
        </authorList>
    </citation>
    <scope>NUCLEOTIDE SEQUENCE</scope>
    <source>
        <strain evidence="6">IB182496</strain>
    </source>
</reference>
<dbReference type="GO" id="GO:0048027">
    <property type="term" value="F:mRNA 5'-UTR binding"/>
    <property type="evidence" value="ECO:0007669"/>
    <property type="project" value="UniProtKB-UniRule"/>
</dbReference>
<dbReference type="GO" id="GO:0006402">
    <property type="term" value="P:mRNA catabolic process"/>
    <property type="evidence" value="ECO:0007669"/>
    <property type="project" value="InterPro"/>
</dbReference>
<dbReference type="PANTHER" id="PTHR34984">
    <property type="entry name" value="CARBON STORAGE REGULATOR"/>
    <property type="match status" value="1"/>
</dbReference>
<name>A0A927BS84_9BACL</name>
<dbReference type="GO" id="GO:1902208">
    <property type="term" value="P:regulation of bacterial-type flagellum assembly"/>
    <property type="evidence" value="ECO:0007669"/>
    <property type="project" value="UniProtKB-UniRule"/>
</dbReference>
<dbReference type="NCBIfam" id="TIGR00202">
    <property type="entry name" value="csrA"/>
    <property type="match status" value="1"/>
</dbReference>